<dbReference type="AlphaFoldDB" id="Q2J5E9"/>
<protein>
    <submittedName>
        <fullName evidence="4">Transposase IS66</fullName>
    </submittedName>
</protein>
<dbReference type="HOGENOM" id="CLU_039294_2_0_11"/>
<evidence type="ECO:0000256" key="1">
    <source>
        <dbReference type="SAM" id="MobiDB-lite"/>
    </source>
</evidence>
<dbReference type="Proteomes" id="UP000001937">
    <property type="component" value="Chromosome"/>
</dbReference>
<evidence type="ECO:0000259" key="2">
    <source>
        <dbReference type="Pfam" id="PF03050"/>
    </source>
</evidence>
<proteinExistence type="predicted"/>
<sequence>MRLLADRDATIAAQAATIAEQARLVERLVGQVEQLTDRVRELDRQLGRDSTNSSWPSSSDSPYTKKKAKPRSSRTSMGRPRGKQPGATGATRQMVDDPDEIHTIDPSLCADCGFPLAGAARLTTRRHQIFDPPPPPRPYVIEYRIVTRVCPCCAATTEGLTPVPLAGRLVWGPRMLARAVWLVCAHHLPIRRAAAVLTVMVGATVSAGWAGGVRARAARLLENTFLPHVRALIAAAPVAHADETTARADGALRYVHVAATDYLTALHTGDRTAETIDAGGIWPAFTGVLMRDGYQGYTHLTRALHAWCGAHTLRDLRSIHDGDRGGQVWADAMATTLLDAHHAACDARDAGANALAPEAVALIRNHYRGALARGETDNHGDRSSLAHDARTLIRRMRREEDMILRFVVDLTVPFSNNQAERDVRPVKVQQRTSGGCWRTLAGLVDFAVVQSYLSTATKWGLDTLDVLERLFTTGPWLPPAAEPG</sequence>
<dbReference type="PhylomeDB" id="Q2J5E9"/>
<dbReference type="OrthoDB" id="3204904at2"/>
<feature type="region of interest" description="Disordered" evidence="1">
    <location>
        <begin position="43"/>
        <end position="95"/>
    </location>
</feature>
<dbReference type="InterPro" id="IPR004291">
    <property type="entry name" value="Transposase_IS66_central"/>
</dbReference>
<dbReference type="EMBL" id="CP000249">
    <property type="protein sequence ID" value="ABD13493.1"/>
    <property type="molecule type" value="Genomic_DNA"/>
</dbReference>
<dbReference type="InterPro" id="IPR045618">
    <property type="entry name" value="DUF6444"/>
</dbReference>
<dbReference type="Pfam" id="PF03050">
    <property type="entry name" value="DDE_Tnp_IS66"/>
    <property type="match status" value="1"/>
</dbReference>
<dbReference type="RefSeq" id="WP_011438508.1">
    <property type="nucleotide sequence ID" value="NC_007777.1"/>
</dbReference>
<organism evidence="4 5">
    <name type="scientific">Frankia casuarinae (strain DSM 45818 / CECT 9043 / HFP020203 / CcI3)</name>
    <dbReference type="NCBI Taxonomy" id="106370"/>
    <lineage>
        <taxon>Bacteria</taxon>
        <taxon>Bacillati</taxon>
        <taxon>Actinomycetota</taxon>
        <taxon>Actinomycetes</taxon>
        <taxon>Frankiales</taxon>
        <taxon>Frankiaceae</taxon>
        <taxon>Frankia</taxon>
    </lineage>
</organism>
<evidence type="ECO:0000259" key="3">
    <source>
        <dbReference type="Pfam" id="PF20042"/>
    </source>
</evidence>
<dbReference type="InterPro" id="IPR052344">
    <property type="entry name" value="Transposase-related"/>
</dbReference>
<dbReference type="PANTHER" id="PTHR33678:SF2">
    <property type="match status" value="1"/>
</dbReference>
<gene>
    <name evidence="4" type="ordered locus">Francci3_4145</name>
</gene>
<dbReference type="PANTHER" id="PTHR33678">
    <property type="entry name" value="BLL1576 PROTEIN"/>
    <property type="match status" value="1"/>
</dbReference>
<name>Q2J5E9_FRACC</name>
<feature type="compositionally biased region" description="Low complexity" evidence="1">
    <location>
        <begin position="50"/>
        <end position="61"/>
    </location>
</feature>
<evidence type="ECO:0000313" key="4">
    <source>
        <dbReference type="EMBL" id="ABD13493.1"/>
    </source>
</evidence>
<evidence type="ECO:0000313" key="5">
    <source>
        <dbReference type="Proteomes" id="UP000001937"/>
    </source>
</evidence>
<feature type="domain" description="Transposase IS66 central" evidence="2">
    <location>
        <begin position="170"/>
        <end position="439"/>
    </location>
</feature>
<reference evidence="4 5" key="1">
    <citation type="journal article" date="2007" name="Genome Res.">
        <title>Genome characteristics of facultatively symbiotic Frankia sp. strains reflect host range and host plant biogeography.</title>
        <authorList>
            <person name="Normand P."/>
            <person name="Lapierre P."/>
            <person name="Tisa L.S."/>
            <person name="Gogarten J.P."/>
            <person name="Alloisio N."/>
            <person name="Bagnarol E."/>
            <person name="Bassi C.A."/>
            <person name="Berry A.M."/>
            <person name="Bickhart D.M."/>
            <person name="Choisne N."/>
            <person name="Couloux A."/>
            <person name="Cournoyer B."/>
            <person name="Cruveiller S."/>
            <person name="Daubin V."/>
            <person name="Demange N."/>
            <person name="Francino M.P."/>
            <person name="Goltsman E."/>
            <person name="Huang Y."/>
            <person name="Kopp O.R."/>
            <person name="Labarre L."/>
            <person name="Lapidus A."/>
            <person name="Lavire C."/>
            <person name="Marechal J."/>
            <person name="Martinez M."/>
            <person name="Mastronunzio J.E."/>
            <person name="Mullin B.C."/>
            <person name="Niemann J."/>
            <person name="Pujic P."/>
            <person name="Rawnsley T."/>
            <person name="Rouy Z."/>
            <person name="Schenowitz C."/>
            <person name="Sellstedt A."/>
            <person name="Tavares F."/>
            <person name="Tomkins J.P."/>
            <person name="Vallenet D."/>
            <person name="Valverde C."/>
            <person name="Wall L.G."/>
            <person name="Wang Y."/>
            <person name="Medigue C."/>
            <person name="Benson D.R."/>
        </authorList>
    </citation>
    <scope>NUCLEOTIDE SEQUENCE [LARGE SCALE GENOMIC DNA]</scope>
    <source>
        <strain evidence="5">DSM 45818 / CECT 9043 / CcI3</strain>
    </source>
</reference>
<keyword evidence="5" id="KW-1185">Reference proteome</keyword>
<accession>Q2J5E9</accession>
<dbReference type="Pfam" id="PF20042">
    <property type="entry name" value="DUF6444"/>
    <property type="match status" value="1"/>
</dbReference>
<dbReference type="NCBIfam" id="NF033517">
    <property type="entry name" value="transpos_IS66"/>
    <property type="match status" value="1"/>
</dbReference>
<dbReference type="eggNOG" id="COG4467">
    <property type="taxonomic scope" value="Bacteria"/>
</dbReference>
<dbReference type="KEGG" id="fra:Francci3_4145"/>
<feature type="domain" description="DUF6444" evidence="3">
    <location>
        <begin position="14"/>
        <end position="92"/>
    </location>
</feature>
<dbReference type="STRING" id="106370.Francci3_4145"/>